<keyword evidence="2" id="KW-1003">Cell membrane</keyword>
<proteinExistence type="predicted"/>
<keyword evidence="5 6" id="KW-0472">Membrane</keyword>
<organism evidence="7 8">
    <name type="scientific">Xanthocytophaga agilis</name>
    <dbReference type="NCBI Taxonomy" id="3048010"/>
    <lineage>
        <taxon>Bacteria</taxon>
        <taxon>Pseudomonadati</taxon>
        <taxon>Bacteroidota</taxon>
        <taxon>Cytophagia</taxon>
        <taxon>Cytophagales</taxon>
        <taxon>Rhodocytophagaceae</taxon>
        <taxon>Xanthocytophaga</taxon>
    </lineage>
</organism>
<comment type="subcellular location">
    <subcellularLocation>
        <location evidence="1">Cell membrane</location>
        <topology evidence="1">Multi-pass membrane protein</topology>
    </subcellularLocation>
</comment>
<evidence type="ECO:0000256" key="6">
    <source>
        <dbReference type="SAM" id="Phobius"/>
    </source>
</evidence>
<name>A0AAE3R9E7_9BACT</name>
<dbReference type="Proteomes" id="UP001232063">
    <property type="component" value="Unassembled WGS sequence"/>
</dbReference>
<dbReference type="PANTHER" id="PTHR33529">
    <property type="entry name" value="SLR0882 PROTEIN-RELATED"/>
    <property type="match status" value="1"/>
</dbReference>
<reference evidence="7" key="1">
    <citation type="submission" date="2023-05" db="EMBL/GenBank/DDBJ databases">
        <authorList>
            <person name="Zhang X."/>
        </authorList>
    </citation>
    <scope>NUCLEOTIDE SEQUENCE</scope>
    <source>
        <strain evidence="7">BD1B2-1</strain>
    </source>
</reference>
<evidence type="ECO:0000313" key="8">
    <source>
        <dbReference type="Proteomes" id="UP001232063"/>
    </source>
</evidence>
<evidence type="ECO:0000256" key="1">
    <source>
        <dbReference type="ARBA" id="ARBA00004651"/>
    </source>
</evidence>
<feature type="transmembrane region" description="Helical" evidence="6">
    <location>
        <begin position="336"/>
        <end position="357"/>
    </location>
</feature>
<evidence type="ECO:0000256" key="5">
    <source>
        <dbReference type="ARBA" id="ARBA00023136"/>
    </source>
</evidence>
<comment type="caution">
    <text evidence="7">The sequence shown here is derived from an EMBL/GenBank/DDBJ whole genome shotgun (WGS) entry which is preliminary data.</text>
</comment>
<feature type="transmembrane region" description="Helical" evidence="6">
    <location>
        <begin position="53"/>
        <end position="79"/>
    </location>
</feature>
<dbReference type="RefSeq" id="WP_314514639.1">
    <property type="nucleotide sequence ID" value="NZ_JASJOU010000009.1"/>
</dbReference>
<dbReference type="AlphaFoldDB" id="A0AAE3R9E7"/>
<keyword evidence="4 6" id="KW-1133">Transmembrane helix</keyword>
<feature type="transmembrane region" description="Helical" evidence="6">
    <location>
        <begin position="12"/>
        <end position="33"/>
    </location>
</feature>
<protein>
    <submittedName>
        <fullName evidence="7">LptF/LptG family permease</fullName>
    </submittedName>
</protein>
<dbReference type="GO" id="GO:0043190">
    <property type="term" value="C:ATP-binding cassette (ABC) transporter complex"/>
    <property type="evidence" value="ECO:0007669"/>
    <property type="project" value="TreeGrafter"/>
</dbReference>
<keyword evidence="3 6" id="KW-0812">Transmembrane</keyword>
<evidence type="ECO:0000256" key="4">
    <source>
        <dbReference type="ARBA" id="ARBA00022989"/>
    </source>
</evidence>
<dbReference type="Pfam" id="PF03739">
    <property type="entry name" value="LptF_LptG"/>
    <property type="match status" value="1"/>
</dbReference>
<feature type="transmembrane region" description="Helical" evidence="6">
    <location>
        <begin position="278"/>
        <end position="296"/>
    </location>
</feature>
<keyword evidence="8" id="KW-1185">Reference proteome</keyword>
<gene>
    <name evidence="7" type="ORF">QNI22_24790</name>
</gene>
<evidence type="ECO:0000256" key="3">
    <source>
        <dbReference type="ARBA" id="ARBA00022692"/>
    </source>
</evidence>
<feature type="transmembrane region" description="Helical" evidence="6">
    <location>
        <begin position="100"/>
        <end position="123"/>
    </location>
</feature>
<evidence type="ECO:0000256" key="2">
    <source>
        <dbReference type="ARBA" id="ARBA00022475"/>
    </source>
</evidence>
<dbReference type="InterPro" id="IPR005495">
    <property type="entry name" value="LptG/LptF_permease"/>
</dbReference>
<accession>A0AAE3R9E7</accession>
<dbReference type="GO" id="GO:0015920">
    <property type="term" value="P:lipopolysaccharide transport"/>
    <property type="evidence" value="ECO:0007669"/>
    <property type="project" value="TreeGrafter"/>
</dbReference>
<feature type="transmembrane region" description="Helical" evidence="6">
    <location>
        <begin position="303"/>
        <end position="324"/>
    </location>
</feature>
<evidence type="ECO:0000313" key="7">
    <source>
        <dbReference type="EMBL" id="MDJ1503904.1"/>
    </source>
</evidence>
<dbReference type="PANTHER" id="PTHR33529:SF8">
    <property type="entry name" value="PERMEASE, YJGP_YJGQ FAMILY"/>
    <property type="match status" value="1"/>
</dbReference>
<sequence>MKILDWYIIKKYLSTFIFVVGILMAIIVVIDLVEKMDDFIKRNAPLKAIIFDYYLNFIPYYANLLSPITVFIATVFVTAQLAARTEIIAILSSGVSFRRVLVPYLIGSCVVGAMIFYFTGWVIPNANKTRLAFEKKYTKDQFYFSGRNIHRKVAPDLYVYLESYDNSRDIGYRFTEEKIIGTEMKAKLFAQSVTWIPEKNKWKLTDYRIHTFDGLKETISSGIQKDTIVPNLVPADFGNNYMQYETYTLTELEDLIGELIKRGDDGVEIYQIEKYLRFTSPFAIMILTMMGVIVSARKSRQGVGFQIAFGFVLAFAYILIFIMGKTLAQIGSIPPMVAVWIPNFIFAVLSFILYFVVPR</sequence>
<dbReference type="EMBL" id="JASJOU010000009">
    <property type="protein sequence ID" value="MDJ1503904.1"/>
    <property type="molecule type" value="Genomic_DNA"/>
</dbReference>